<feature type="compositionally biased region" description="Basic and acidic residues" evidence="2">
    <location>
        <begin position="24"/>
        <end position="39"/>
    </location>
</feature>
<name>A0A7S1CY60_CYCTE</name>
<gene>
    <name evidence="4" type="ORF">CTEN0397_LOCUS3214</name>
</gene>
<feature type="region of interest" description="Disordered" evidence="2">
    <location>
        <begin position="1"/>
        <end position="76"/>
    </location>
</feature>
<dbReference type="AlphaFoldDB" id="A0A7S1CY60"/>
<dbReference type="InterPro" id="IPR046347">
    <property type="entry name" value="bZIP_sf"/>
</dbReference>
<keyword evidence="1" id="KW-0175">Coiled coil</keyword>
<feature type="domain" description="BZIP" evidence="3">
    <location>
        <begin position="81"/>
        <end position="129"/>
    </location>
</feature>
<dbReference type="Gene3D" id="1.20.5.170">
    <property type="match status" value="1"/>
</dbReference>
<evidence type="ECO:0000313" key="4">
    <source>
        <dbReference type="EMBL" id="CAD8932190.1"/>
    </source>
</evidence>
<evidence type="ECO:0000256" key="2">
    <source>
        <dbReference type="SAM" id="MobiDB-lite"/>
    </source>
</evidence>
<dbReference type="InterPro" id="IPR004827">
    <property type="entry name" value="bZIP"/>
</dbReference>
<dbReference type="SMART" id="SM00338">
    <property type="entry name" value="BRLZ"/>
    <property type="match status" value="1"/>
</dbReference>
<evidence type="ECO:0000256" key="1">
    <source>
        <dbReference type="SAM" id="Coils"/>
    </source>
</evidence>
<feature type="coiled-coil region" evidence="1">
    <location>
        <begin position="90"/>
        <end position="131"/>
    </location>
</feature>
<dbReference type="GO" id="GO:0003700">
    <property type="term" value="F:DNA-binding transcription factor activity"/>
    <property type="evidence" value="ECO:0007669"/>
    <property type="project" value="InterPro"/>
</dbReference>
<protein>
    <recommendedName>
        <fullName evidence="3">BZIP domain-containing protein</fullName>
    </recommendedName>
</protein>
<dbReference type="EMBL" id="HBFW01005002">
    <property type="protein sequence ID" value="CAD8932190.1"/>
    <property type="molecule type" value="Transcribed_RNA"/>
</dbReference>
<sequence length="197" mass="22177">MTHQDQTHSPDSAALARKRRKNRLHGESNDSAKRARVESDSDDLPDDVTSMRKKPHITGIKRSTRYDPGVPMTKPELTAWRKEARRVRNRESAAASRRRTRDRINELEIQVDDLQSKYSAALRKIAELEAAALKHKLASVNTHLESAVSVVSPTSSPVIAPVSPVASPRASFRLDSHQEEVEKKYQHIMDMISRPTA</sequence>
<dbReference type="PROSITE" id="PS50217">
    <property type="entry name" value="BZIP"/>
    <property type="match status" value="1"/>
</dbReference>
<organism evidence="4">
    <name type="scientific">Cyclophora tenuis</name>
    <name type="common">Marine diatom</name>
    <dbReference type="NCBI Taxonomy" id="216820"/>
    <lineage>
        <taxon>Eukaryota</taxon>
        <taxon>Sar</taxon>
        <taxon>Stramenopiles</taxon>
        <taxon>Ochrophyta</taxon>
        <taxon>Bacillariophyta</taxon>
        <taxon>Fragilariophyceae</taxon>
        <taxon>Fragilariophycidae</taxon>
        <taxon>Cyclophorales</taxon>
        <taxon>Cyclophoraceae</taxon>
        <taxon>Cyclophora</taxon>
    </lineage>
</organism>
<reference evidence="4" key="1">
    <citation type="submission" date="2021-01" db="EMBL/GenBank/DDBJ databases">
        <authorList>
            <person name="Corre E."/>
            <person name="Pelletier E."/>
            <person name="Niang G."/>
            <person name="Scheremetjew M."/>
            <person name="Finn R."/>
            <person name="Kale V."/>
            <person name="Holt S."/>
            <person name="Cochrane G."/>
            <person name="Meng A."/>
            <person name="Brown T."/>
            <person name="Cohen L."/>
        </authorList>
    </citation>
    <scope>NUCLEOTIDE SEQUENCE</scope>
    <source>
        <strain evidence="4">ECT3854</strain>
    </source>
</reference>
<evidence type="ECO:0000259" key="3">
    <source>
        <dbReference type="PROSITE" id="PS50217"/>
    </source>
</evidence>
<proteinExistence type="predicted"/>
<dbReference type="SUPFAM" id="SSF57959">
    <property type="entry name" value="Leucine zipper domain"/>
    <property type="match status" value="1"/>
</dbReference>
<accession>A0A7S1CY60</accession>
<dbReference type="CDD" id="cd14686">
    <property type="entry name" value="bZIP"/>
    <property type="match status" value="1"/>
</dbReference>
<dbReference type="PROSITE" id="PS00036">
    <property type="entry name" value="BZIP_BASIC"/>
    <property type="match status" value="1"/>
</dbReference>
<dbReference type="Pfam" id="PF00170">
    <property type="entry name" value="bZIP_1"/>
    <property type="match status" value="1"/>
</dbReference>